<organism evidence="1 2">
    <name type="scientific">Deinococcus radiodurans (strain ATCC 13939 / DSM 20539 / JCM 16871 / CCUG 27074 / LMG 4051 / NBRC 15346 / NCIMB 9279 / VKM B-1422 / R1)</name>
    <dbReference type="NCBI Taxonomy" id="243230"/>
    <lineage>
        <taxon>Bacteria</taxon>
        <taxon>Thermotogati</taxon>
        <taxon>Deinococcota</taxon>
        <taxon>Deinococci</taxon>
        <taxon>Deinococcales</taxon>
        <taxon>Deinococcaceae</taxon>
        <taxon>Deinococcus</taxon>
    </lineage>
</organism>
<reference evidence="1 2" key="1">
    <citation type="journal article" date="1999" name="Science">
        <title>Genome sequence of the radioresistant bacterium Deinococcus radiodurans R1.</title>
        <authorList>
            <person name="White O."/>
            <person name="Eisen J.A."/>
            <person name="Heidelberg J.F."/>
            <person name="Hickey E.K."/>
            <person name="Peterson J.D."/>
            <person name="Dodson R.J."/>
            <person name="Haft D.H."/>
            <person name="Gwinn M.L."/>
            <person name="Nelson W.C."/>
            <person name="Richardson D.L."/>
            <person name="Moffat K.S."/>
            <person name="Qin H."/>
            <person name="Jiang L."/>
            <person name="Pamphile W."/>
            <person name="Crosby M."/>
            <person name="Shen M."/>
            <person name="Vamathevan J.J."/>
            <person name="Lam P."/>
            <person name="McDonald L."/>
            <person name="Utterback T."/>
            <person name="Zalewski C."/>
            <person name="Makarova K.S."/>
            <person name="Aravind L."/>
            <person name="Daly M.J."/>
            <person name="Minton K.W."/>
            <person name="Fleischmann R.D."/>
            <person name="Ketchum K.A."/>
            <person name="Nelson K.E."/>
            <person name="Salzberg S."/>
            <person name="Smith H.O."/>
            <person name="Venter J.C."/>
            <person name="Fraser C.M."/>
        </authorList>
    </citation>
    <scope>NUCLEOTIDE SEQUENCE [LARGE SCALE GENOMIC DNA]</scope>
    <source>
        <strain evidence="2">ATCC 13939 / DSM 20539 / JCM 16871 / LMG 4051 / NBRC 15346 / NCIMB 9279 / R1 / VKM B-1422</strain>
    </source>
</reference>
<dbReference type="GeneID" id="69517382"/>
<evidence type="ECO:0000313" key="2">
    <source>
        <dbReference type="Proteomes" id="UP000002524"/>
    </source>
</evidence>
<dbReference type="STRING" id="243230.DR_1136"/>
<accession>Q9RV93</accession>
<dbReference type="PATRIC" id="fig|243230.17.peg.1332"/>
<dbReference type="Proteomes" id="UP000002524">
    <property type="component" value="Chromosome 1"/>
</dbReference>
<dbReference type="KEGG" id="dra:DR_1136"/>
<sequence length="133" mass="13826">MVHAPGGGGSRLVRVDAAGLRLWPLPAGWLPNVDDGEVRLFSHGESIFVSTPGSVAVLRGGKLQPIPLPLGAGIPNFTPLGRWLGLTTGWGTVVFDEAGKVKYQAKGAGRPAPSGPYVLLPIEGQLTLFPGPK</sequence>
<dbReference type="EnsemblBacteria" id="AAF10711">
    <property type="protein sequence ID" value="AAF10711"/>
    <property type="gene ID" value="DR_1136"/>
</dbReference>
<dbReference type="AlphaFoldDB" id="Q9RV93"/>
<gene>
    <name evidence="1" type="ordered locus">DR_1136</name>
</gene>
<evidence type="ECO:0000313" key="1">
    <source>
        <dbReference type="EMBL" id="AAF10711.1"/>
    </source>
</evidence>
<dbReference type="RefSeq" id="WP_010887779.1">
    <property type="nucleotide sequence ID" value="NC_001263.1"/>
</dbReference>
<dbReference type="PaxDb" id="243230-DR_1136"/>
<dbReference type="EMBL" id="AE000513">
    <property type="protein sequence ID" value="AAF10711.1"/>
    <property type="molecule type" value="Genomic_DNA"/>
</dbReference>
<keyword evidence="2" id="KW-1185">Reference proteome</keyword>
<name>Q9RV93_DEIRA</name>
<dbReference type="InParanoid" id="Q9RV93"/>
<protein>
    <submittedName>
        <fullName evidence="1">Uncharacterized protein</fullName>
    </submittedName>
</protein>
<dbReference type="PIR" id="G75432">
    <property type="entry name" value="G75432"/>
</dbReference>
<dbReference type="HOGENOM" id="CLU_1903257_0_0_0"/>
<proteinExistence type="predicted"/>